<gene>
    <name evidence="1" type="ORF">MERR_LOCUS42568</name>
</gene>
<reference evidence="1" key="1">
    <citation type="submission" date="2020-01" db="EMBL/GenBank/DDBJ databases">
        <authorList>
            <person name="Mishra B."/>
        </authorList>
    </citation>
    <scope>NUCLEOTIDE SEQUENCE [LARGE SCALE GENOMIC DNA]</scope>
</reference>
<organism evidence="1 2">
    <name type="scientific">Microthlaspi erraticum</name>
    <dbReference type="NCBI Taxonomy" id="1685480"/>
    <lineage>
        <taxon>Eukaryota</taxon>
        <taxon>Viridiplantae</taxon>
        <taxon>Streptophyta</taxon>
        <taxon>Embryophyta</taxon>
        <taxon>Tracheophyta</taxon>
        <taxon>Spermatophyta</taxon>
        <taxon>Magnoliopsida</taxon>
        <taxon>eudicotyledons</taxon>
        <taxon>Gunneridae</taxon>
        <taxon>Pentapetalae</taxon>
        <taxon>rosids</taxon>
        <taxon>malvids</taxon>
        <taxon>Brassicales</taxon>
        <taxon>Brassicaceae</taxon>
        <taxon>Coluteocarpeae</taxon>
        <taxon>Microthlaspi</taxon>
    </lineage>
</organism>
<protein>
    <submittedName>
        <fullName evidence="1">Uncharacterized protein</fullName>
    </submittedName>
</protein>
<evidence type="ECO:0000313" key="2">
    <source>
        <dbReference type="Proteomes" id="UP000467841"/>
    </source>
</evidence>
<name>A0A6D2L5X5_9BRAS</name>
<dbReference type="Proteomes" id="UP000467841">
    <property type="component" value="Unassembled WGS sequence"/>
</dbReference>
<accession>A0A6D2L5X5</accession>
<proteinExistence type="predicted"/>
<keyword evidence="2" id="KW-1185">Reference proteome</keyword>
<comment type="caution">
    <text evidence="1">The sequence shown here is derived from an EMBL/GenBank/DDBJ whole genome shotgun (WGS) entry which is preliminary data.</text>
</comment>
<evidence type="ECO:0000313" key="1">
    <source>
        <dbReference type="EMBL" id="CAA7055332.1"/>
    </source>
</evidence>
<dbReference type="EMBL" id="CACVBM020001607">
    <property type="protein sequence ID" value="CAA7055332.1"/>
    <property type="molecule type" value="Genomic_DNA"/>
</dbReference>
<sequence>MYKTQDLLHEDGIEDLEGPVAALQQLGTIRETDVPPFTFQTDHPTPGLLERMFVPISFTIVMEVEDYLNESNPNIYLNWNQRIREMLDNHGPMTASVSWFDSYKEQLELNFALFFREAENPAQVFILKSRH</sequence>
<dbReference type="AlphaFoldDB" id="A0A6D2L5X5"/>